<dbReference type="Proteomes" id="UP000464658">
    <property type="component" value="Chromosome"/>
</dbReference>
<dbReference type="SUPFAM" id="SSF47781">
    <property type="entry name" value="RuvA domain 2-like"/>
    <property type="match status" value="1"/>
</dbReference>
<organism evidence="1 2">
    <name type="scientific">Bacillus safensis</name>
    <dbReference type="NCBI Taxonomy" id="561879"/>
    <lineage>
        <taxon>Bacteria</taxon>
        <taxon>Bacillati</taxon>
        <taxon>Bacillota</taxon>
        <taxon>Bacilli</taxon>
        <taxon>Bacillales</taxon>
        <taxon>Bacillaceae</taxon>
        <taxon>Bacillus</taxon>
    </lineage>
</organism>
<gene>
    <name evidence="1" type="ORF">BsIDN1_40980</name>
</gene>
<sequence length="195" mass="22127">MLTKKVKKGTRPPYVHQLPLQFIPGVGPKTLEKLKAVFHTEMNILHQATEQELKAVLPEKTAGYIIKARKGEVELIAGGGGCTVRWISIMSHIKWTCQTFEQLSKEDLYLILMERVNVFVVEQTCPYPEIDHRDQEALHLIAKENGTIVAYCRIFQNGIMYKEASIGRVLVTQAGRKKKAMESCCSSRLWKSLVN</sequence>
<proteinExistence type="predicted"/>
<dbReference type="InterPro" id="IPR010994">
    <property type="entry name" value="RuvA_2-like"/>
</dbReference>
<reference evidence="1 2" key="1">
    <citation type="submission" date="2019-12" db="EMBL/GenBank/DDBJ databases">
        <title>Full genome sequence of a Bacillus safensis strain isolated from commercially available natto in Indonesia.</title>
        <authorList>
            <person name="Yoshida M."/>
            <person name="Uomi M."/>
            <person name="Waturangi D."/>
            <person name="Ekaputri J.J."/>
            <person name="Setiamarga D.H.E."/>
        </authorList>
    </citation>
    <scope>NUCLEOTIDE SEQUENCE [LARGE SCALE GENOMIC DNA]</scope>
    <source>
        <strain evidence="1 2">IDN1</strain>
    </source>
</reference>
<dbReference type="Gene3D" id="1.10.150.20">
    <property type="entry name" value="5' to 3' exonuclease, C-terminal subdomain"/>
    <property type="match status" value="1"/>
</dbReference>
<dbReference type="EMBL" id="AP021906">
    <property type="protein sequence ID" value="BBP90480.1"/>
    <property type="molecule type" value="Genomic_DNA"/>
</dbReference>
<protein>
    <submittedName>
        <fullName evidence="1">Uncharacterized protein</fullName>
    </submittedName>
</protein>
<name>A0A5S9MAC7_BACIA</name>
<dbReference type="InterPro" id="IPR016181">
    <property type="entry name" value="Acyl_CoA_acyltransferase"/>
</dbReference>
<accession>A0A5S9MAC7</accession>
<dbReference type="SUPFAM" id="SSF55729">
    <property type="entry name" value="Acyl-CoA N-acyltransferases (Nat)"/>
    <property type="match status" value="1"/>
</dbReference>
<dbReference type="Gene3D" id="3.40.630.30">
    <property type="match status" value="1"/>
</dbReference>
<dbReference type="AlphaFoldDB" id="A0A5S9MAC7"/>
<evidence type="ECO:0000313" key="2">
    <source>
        <dbReference type="Proteomes" id="UP000464658"/>
    </source>
</evidence>
<evidence type="ECO:0000313" key="1">
    <source>
        <dbReference type="EMBL" id="BBP90480.1"/>
    </source>
</evidence>